<evidence type="ECO:0000256" key="1">
    <source>
        <dbReference type="ARBA" id="ARBA00022737"/>
    </source>
</evidence>
<dbReference type="InterPro" id="IPR052628">
    <property type="entry name" value="CFAP70"/>
</dbReference>
<evidence type="ECO:0000313" key="5">
    <source>
        <dbReference type="EMBL" id="CAB3976881.1"/>
    </source>
</evidence>
<feature type="region of interest" description="Disordered" evidence="4">
    <location>
        <begin position="768"/>
        <end position="837"/>
    </location>
</feature>
<dbReference type="PANTHER" id="PTHR44314">
    <property type="entry name" value="CILIA- AND FLAGELLA-ASSOCIATED PROTEIN 70"/>
    <property type="match status" value="1"/>
</dbReference>
<sequence>MSDESEKKPSRAPESVKVLVTKCTNLRGTKSEALTSLVRVEYGQTLLGESSKIETTKDTKIADYNFTTSFECSFDEPYSFDGICQKPVVVIIAEVLPKDKKSKEEKTLTLGQCCIDLLPLLKGSKEFTVTQALTSPTVLSVSEPLTAEMDQPELEVTISVNQALLAPQELDGSNLFTVQMDSAYSVPESWQSGGQSFTYTVTLPVPITSQKENTVVIPNGLLRPPGEKEISQKRKWSIAPASSGLDLFIQESYVGESFTEEEHGDLHDINDLNFRRQAQVEKPRVTWNSERRCFLSSEAALSLQEKIAHNRVWPVEIMRLPMPSLAKGKGKQQSSDEDQNITFHGVAYVNMAPLLYPGIKKIQGAYLVKPYIDSEVFEKTKRRGNLMEEAAQISSGINRMVTPSAPAKLAASKTAAKDTKAKPSMSTLKAEATSEGEVTDAEGQQYIESRTFITMKIELDKPLVPKKPASSLARKVAEIIPPRPMFSKKTGGAKKAVDDYHAQIVNVANLLLDEFRYLNGAEIENGSLGQSHEDMESRRKAFLYELNTSGKYFAFKEQMKNAVIKIVREKYFHTSSFTDQEELQAFLSDLYVFLIDEMHKGLNKALSVDEEAQIPTSIVDNDMLKHFAEEAEVNQNYELAAKYYQERLAKNKNDPEYWFDYGTYCLLIGDISKADECFREVIAINQQHFKGLLLNGCVSLMQEKYEEVETFFEAATCVDEKSILAWTTLGLYYDSFQNDIGAERAFLEATRANAASIPKKLTPVAVLAEQNGAERKPSVNNDVSRRESAEIQETSVQKRRSSVIKTQKNTPRPQSSEHTAVDLNHNESTTEMDDKLLTEPTPPPAPPISIFLQTADFLLNVNALVLAEGALAHELVSNGLSALYHTLLARLHIQNENYDEAEENLNQALKLDHQSSNAWSLLGHVNYLTQRMDKARECYERTLAYVDEPTDIHSVLLRLANIYVTEGQFDKAKKQFLLACKRNPSPVSWLGVGISCYELGSLKEAEDALSEANILNNTDAEIWAYLSLVCLKTGRQLEAEQSYKYAIKLNLQNEDLLKQLHTMQERVGFGNPIAV</sequence>
<feature type="region of interest" description="Disordered" evidence="4">
    <location>
        <begin position="415"/>
        <end position="440"/>
    </location>
</feature>
<dbReference type="Pfam" id="PF13432">
    <property type="entry name" value="TPR_16"/>
    <property type="match status" value="1"/>
</dbReference>
<dbReference type="PANTHER" id="PTHR44314:SF1">
    <property type="entry name" value="CILIA- AND FLAGELLA-ASSOCIATED PROTEIN 70"/>
    <property type="match status" value="1"/>
</dbReference>
<evidence type="ECO:0000256" key="4">
    <source>
        <dbReference type="SAM" id="MobiDB-lite"/>
    </source>
</evidence>
<dbReference type="GO" id="GO:0003341">
    <property type="term" value="P:cilium movement"/>
    <property type="evidence" value="ECO:0007669"/>
    <property type="project" value="TreeGrafter"/>
</dbReference>
<evidence type="ECO:0000313" key="6">
    <source>
        <dbReference type="Proteomes" id="UP001152795"/>
    </source>
</evidence>
<dbReference type="SUPFAM" id="SSF48452">
    <property type="entry name" value="TPR-like"/>
    <property type="match status" value="2"/>
</dbReference>
<evidence type="ECO:0000256" key="3">
    <source>
        <dbReference type="SAM" id="Coils"/>
    </source>
</evidence>
<dbReference type="PROSITE" id="PS50005">
    <property type="entry name" value="TPR"/>
    <property type="match status" value="3"/>
</dbReference>
<feature type="coiled-coil region" evidence="3">
    <location>
        <begin position="884"/>
        <end position="911"/>
    </location>
</feature>
<protein>
    <submittedName>
        <fullName evidence="5">Cilia- and flagella-associated 70-like</fullName>
    </submittedName>
</protein>
<keyword evidence="6" id="KW-1185">Reference proteome</keyword>
<dbReference type="EMBL" id="CACRXK020000018">
    <property type="protein sequence ID" value="CAB3976881.1"/>
    <property type="molecule type" value="Genomic_DNA"/>
</dbReference>
<gene>
    <name evidence="5" type="ORF">PACLA_8A036746</name>
</gene>
<dbReference type="Proteomes" id="UP001152795">
    <property type="component" value="Unassembled WGS sequence"/>
</dbReference>
<dbReference type="Gene3D" id="1.25.40.10">
    <property type="entry name" value="Tetratricopeptide repeat domain"/>
    <property type="match status" value="3"/>
</dbReference>
<name>A0A6S7FRF5_PARCT</name>
<keyword evidence="3" id="KW-0175">Coiled coil</keyword>
<organism evidence="5 6">
    <name type="scientific">Paramuricea clavata</name>
    <name type="common">Red gorgonian</name>
    <name type="synonym">Violescent sea-whip</name>
    <dbReference type="NCBI Taxonomy" id="317549"/>
    <lineage>
        <taxon>Eukaryota</taxon>
        <taxon>Metazoa</taxon>
        <taxon>Cnidaria</taxon>
        <taxon>Anthozoa</taxon>
        <taxon>Octocorallia</taxon>
        <taxon>Malacalcyonacea</taxon>
        <taxon>Plexauridae</taxon>
        <taxon>Paramuricea</taxon>
    </lineage>
</organism>
<dbReference type="GO" id="GO:0031514">
    <property type="term" value="C:motile cilium"/>
    <property type="evidence" value="ECO:0007669"/>
    <property type="project" value="TreeGrafter"/>
</dbReference>
<keyword evidence="1" id="KW-0677">Repeat</keyword>
<dbReference type="InterPro" id="IPR019734">
    <property type="entry name" value="TPR_rpt"/>
</dbReference>
<feature type="compositionally biased region" description="Polar residues" evidence="4">
    <location>
        <begin position="803"/>
        <end position="818"/>
    </location>
</feature>
<dbReference type="AlphaFoldDB" id="A0A6S7FRF5"/>
<proteinExistence type="predicted"/>
<dbReference type="InterPro" id="IPR011990">
    <property type="entry name" value="TPR-like_helical_dom_sf"/>
</dbReference>
<comment type="caution">
    <text evidence="5">The sequence shown here is derived from an EMBL/GenBank/DDBJ whole genome shotgun (WGS) entry which is preliminary data.</text>
</comment>
<feature type="compositionally biased region" description="Basic and acidic residues" evidence="4">
    <location>
        <begin position="772"/>
        <end position="789"/>
    </location>
</feature>
<keyword evidence="5" id="KW-0969">Cilium</keyword>
<dbReference type="GO" id="GO:0060271">
    <property type="term" value="P:cilium assembly"/>
    <property type="evidence" value="ECO:0007669"/>
    <property type="project" value="TreeGrafter"/>
</dbReference>
<dbReference type="SMART" id="SM00028">
    <property type="entry name" value="TPR"/>
    <property type="match status" value="8"/>
</dbReference>
<accession>A0A6S7FRF5</accession>
<keyword evidence="2" id="KW-0802">TPR repeat</keyword>
<dbReference type="GO" id="GO:0070062">
    <property type="term" value="C:extracellular exosome"/>
    <property type="evidence" value="ECO:0007669"/>
    <property type="project" value="TreeGrafter"/>
</dbReference>
<keyword evidence="5" id="KW-0966">Cell projection</keyword>
<keyword evidence="5" id="KW-0282">Flagellum</keyword>
<reference evidence="5" key="1">
    <citation type="submission" date="2020-04" db="EMBL/GenBank/DDBJ databases">
        <authorList>
            <person name="Alioto T."/>
            <person name="Alioto T."/>
            <person name="Gomez Garrido J."/>
        </authorList>
    </citation>
    <scope>NUCLEOTIDE SEQUENCE</scope>
    <source>
        <strain evidence="5">A484AB</strain>
    </source>
</reference>
<dbReference type="OrthoDB" id="10262375at2759"/>
<evidence type="ECO:0000256" key="2">
    <source>
        <dbReference type="ARBA" id="ARBA00022803"/>
    </source>
</evidence>
<dbReference type="Pfam" id="PF13181">
    <property type="entry name" value="TPR_8"/>
    <property type="match status" value="2"/>
</dbReference>